<evidence type="ECO:0000313" key="2">
    <source>
        <dbReference type="EMBL" id="KAJ7032018.1"/>
    </source>
</evidence>
<dbReference type="AlphaFoldDB" id="A0AAD6WYE7"/>
<dbReference type="InterPro" id="IPR050819">
    <property type="entry name" value="Tripeptidyl-peptidase_I"/>
</dbReference>
<evidence type="ECO:0000313" key="3">
    <source>
        <dbReference type="Proteomes" id="UP001218188"/>
    </source>
</evidence>
<proteinExistence type="predicted"/>
<dbReference type="EMBL" id="JARJCM010000077">
    <property type="protein sequence ID" value="KAJ7032018.1"/>
    <property type="molecule type" value="Genomic_DNA"/>
</dbReference>
<dbReference type="Proteomes" id="UP001218188">
    <property type="component" value="Unassembled WGS sequence"/>
</dbReference>
<comment type="caution">
    <text evidence="2">The sequence shown here is derived from an EMBL/GenBank/DDBJ whole genome shotgun (WGS) entry which is preliminary data.</text>
</comment>
<dbReference type="InterPro" id="IPR036852">
    <property type="entry name" value="Peptidase_S8/S53_dom_sf"/>
</dbReference>
<dbReference type="PANTHER" id="PTHR14218:SF19">
    <property type="entry name" value="SERINE PROTEASE AORO, PUTATIVE (AFU_ORTHOLOGUE AFUA_6G10250)-RELATED"/>
    <property type="match status" value="1"/>
</dbReference>
<evidence type="ECO:0000256" key="1">
    <source>
        <dbReference type="SAM" id="SignalP"/>
    </source>
</evidence>
<sequence>MTIPLQPFILLTILCVNCPFVTALVATQINSGSSAHDPESAASLTGGGFSNIFALPDYQQPAVETFYKHHKSTDRCNNLEGPEGFLQVLKLFTPTVKLADGRWHLRRAPRRQSYDNIDQRRYSLR</sequence>
<name>A0AAD6WYE7_9AGAR</name>
<dbReference type="GO" id="GO:0004252">
    <property type="term" value="F:serine-type endopeptidase activity"/>
    <property type="evidence" value="ECO:0007669"/>
    <property type="project" value="InterPro"/>
</dbReference>
<dbReference type="PANTHER" id="PTHR14218">
    <property type="entry name" value="PROTEASE S8 TRIPEPTIDYL PEPTIDASE I CLN2"/>
    <property type="match status" value="1"/>
</dbReference>
<dbReference type="Gene3D" id="3.40.50.200">
    <property type="entry name" value="Peptidase S8/S53 domain"/>
    <property type="match status" value="1"/>
</dbReference>
<gene>
    <name evidence="2" type="ORF">C8F04DRAFT_1262398</name>
</gene>
<keyword evidence="3" id="KW-1185">Reference proteome</keyword>
<dbReference type="GO" id="GO:0008240">
    <property type="term" value="F:tripeptidyl-peptidase activity"/>
    <property type="evidence" value="ECO:0007669"/>
    <property type="project" value="TreeGrafter"/>
</dbReference>
<dbReference type="GO" id="GO:0006508">
    <property type="term" value="P:proteolysis"/>
    <property type="evidence" value="ECO:0007669"/>
    <property type="project" value="InterPro"/>
</dbReference>
<feature type="chain" id="PRO_5041972372" evidence="1">
    <location>
        <begin position="24"/>
        <end position="125"/>
    </location>
</feature>
<reference evidence="2" key="1">
    <citation type="submission" date="2023-03" db="EMBL/GenBank/DDBJ databases">
        <title>Massive genome expansion in bonnet fungi (Mycena s.s.) driven by repeated elements and novel gene families across ecological guilds.</title>
        <authorList>
            <consortium name="Lawrence Berkeley National Laboratory"/>
            <person name="Harder C.B."/>
            <person name="Miyauchi S."/>
            <person name="Viragh M."/>
            <person name="Kuo A."/>
            <person name="Thoen E."/>
            <person name="Andreopoulos B."/>
            <person name="Lu D."/>
            <person name="Skrede I."/>
            <person name="Drula E."/>
            <person name="Henrissat B."/>
            <person name="Morin E."/>
            <person name="Kohler A."/>
            <person name="Barry K."/>
            <person name="LaButti K."/>
            <person name="Morin E."/>
            <person name="Salamov A."/>
            <person name="Lipzen A."/>
            <person name="Mereny Z."/>
            <person name="Hegedus B."/>
            <person name="Baldrian P."/>
            <person name="Stursova M."/>
            <person name="Weitz H."/>
            <person name="Taylor A."/>
            <person name="Grigoriev I.V."/>
            <person name="Nagy L.G."/>
            <person name="Martin F."/>
            <person name="Kauserud H."/>
        </authorList>
    </citation>
    <scope>NUCLEOTIDE SEQUENCE</scope>
    <source>
        <strain evidence="2">CBHHK200</strain>
    </source>
</reference>
<organism evidence="2 3">
    <name type="scientific">Mycena alexandri</name>
    <dbReference type="NCBI Taxonomy" id="1745969"/>
    <lineage>
        <taxon>Eukaryota</taxon>
        <taxon>Fungi</taxon>
        <taxon>Dikarya</taxon>
        <taxon>Basidiomycota</taxon>
        <taxon>Agaricomycotina</taxon>
        <taxon>Agaricomycetes</taxon>
        <taxon>Agaricomycetidae</taxon>
        <taxon>Agaricales</taxon>
        <taxon>Marasmiineae</taxon>
        <taxon>Mycenaceae</taxon>
        <taxon>Mycena</taxon>
    </lineage>
</organism>
<feature type="signal peptide" evidence="1">
    <location>
        <begin position="1"/>
        <end position="23"/>
    </location>
</feature>
<protein>
    <submittedName>
        <fullName evidence="2">Uncharacterized protein</fullName>
    </submittedName>
</protein>
<accession>A0AAD6WYE7</accession>
<keyword evidence="1" id="KW-0732">Signal</keyword>